<dbReference type="SUPFAM" id="SSF51905">
    <property type="entry name" value="FAD/NAD(P)-binding domain"/>
    <property type="match status" value="1"/>
</dbReference>
<dbReference type="PANTHER" id="PTHR13789">
    <property type="entry name" value="MONOOXYGENASE"/>
    <property type="match status" value="1"/>
</dbReference>
<evidence type="ECO:0000256" key="1">
    <source>
        <dbReference type="ARBA" id="ARBA00023002"/>
    </source>
</evidence>
<dbReference type="InterPro" id="IPR050493">
    <property type="entry name" value="FAD-dep_Monooxygenase_BioMet"/>
</dbReference>
<evidence type="ECO:0000256" key="2">
    <source>
        <dbReference type="ARBA" id="ARBA00023033"/>
    </source>
</evidence>
<dbReference type="Pfam" id="PF01494">
    <property type="entry name" value="FAD_binding_3"/>
    <property type="match status" value="1"/>
</dbReference>
<keyword evidence="1" id="KW-0560">Oxidoreductase</keyword>
<dbReference type="PRINTS" id="PR00420">
    <property type="entry name" value="RNGMNOXGNASE"/>
</dbReference>
<protein>
    <recommendedName>
        <fullName evidence="3">FAD-binding domain-containing protein</fullName>
    </recommendedName>
</protein>
<feature type="domain" description="FAD-binding" evidence="3">
    <location>
        <begin position="10"/>
        <end position="338"/>
    </location>
</feature>
<sequence>MENDDNRRVVIVIGAGPAGLAASIGLAQIPGYSVELIEKRTTFEKRGASFGLAKNGLKALSEICSGESYEVVNQLKEGGVSTPNGGLLLPWWEMRDTLLEGARKEQSNITIRMGMDICSIEDEKDDSQVTVRFSNSDVVLRGTMLIAADGVHSSVRGLMNLPPSVKTGSTVFRGHINALAPDSKLVELLDRGMVPLGGKTYDGTHIFALNYHPKRPGLVTWVVGTSKPVIYGKTTVRTLLENQVEDAEEWKIIQSLFDESEEEMVTTPSTETRVVDFSDEYFSSLDDDGGWGGSGRLTLIGDAAHAMRPTDGQGGNQAFEDVAVLCRTLRGALTSDGDELVPPSKMDDWQTCSEVLKKFESTRLDRVRRIHDDQRMRYEGRMRGEKVGPWSDEFRDWVLQGV</sequence>
<dbReference type="Gene3D" id="3.50.50.60">
    <property type="entry name" value="FAD/NAD(P)-binding domain"/>
    <property type="match status" value="1"/>
</dbReference>
<evidence type="ECO:0000259" key="3">
    <source>
        <dbReference type="Pfam" id="PF01494"/>
    </source>
</evidence>
<dbReference type="GO" id="GO:0071949">
    <property type="term" value="F:FAD binding"/>
    <property type="evidence" value="ECO:0007669"/>
    <property type="project" value="InterPro"/>
</dbReference>
<accession>A0A7S2EL66</accession>
<name>A0A7S2EL66_9STRA</name>
<reference evidence="4" key="1">
    <citation type="submission" date="2021-01" db="EMBL/GenBank/DDBJ databases">
        <authorList>
            <person name="Corre E."/>
            <person name="Pelletier E."/>
            <person name="Niang G."/>
            <person name="Scheremetjew M."/>
            <person name="Finn R."/>
            <person name="Kale V."/>
            <person name="Holt S."/>
            <person name="Cochrane G."/>
            <person name="Meng A."/>
            <person name="Brown T."/>
            <person name="Cohen L."/>
        </authorList>
    </citation>
    <scope>NUCLEOTIDE SEQUENCE</scope>
    <source>
        <strain evidence="4">Pop2</strain>
    </source>
</reference>
<dbReference type="InterPro" id="IPR002938">
    <property type="entry name" value="FAD-bd"/>
</dbReference>
<organism evidence="4">
    <name type="scientific">Ditylum brightwellii</name>
    <dbReference type="NCBI Taxonomy" id="49249"/>
    <lineage>
        <taxon>Eukaryota</taxon>
        <taxon>Sar</taxon>
        <taxon>Stramenopiles</taxon>
        <taxon>Ochrophyta</taxon>
        <taxon>Bacillariophyta</taxon>
        <taxon>Mediophyceae</taxon>
        <taxon>Lithodesmiophycidae</taxon>
        <taxon>Lithodesmiales</taxon>
        <taxon>Lithodesmiaceae</taxon>
        <taxon>Ditylum</taxon>
    </lineage>
</organism>
<proteinExistence type="predicted"/>
<dbReference type="AlphaFoldDB" id="A0A7S2EL66"/>
<dbReference type="GO" id="GO:0004497">
    <property type="term" value="F:monooxygenase activity"/>
    <property type="evidence" value="ECO:0007669"/>
    <property type="project" value="UniProtKB-KW"/>
</dbReference>
<dbReference type="InterPro" id="IPR036188">
    <property type="entry name" value="FAD/NAD-bd_sf"/>
</dbReference>
<gene>
    <name evidence="4" type="ORF">DBRI1063_LOCUS17741</name>
</gene>
<keyword evidence="2" id="KW-0503">Monooxygenase</keyword>
<evidence type="ECO:0000313" key="4">
    <source>
        <dbReference type="EMBL" id="CAD9343274.1"/>
    </source>
</evidence>
<dbReference type="PANTHER" id="PTHR13789:SF309">
    <property type="entry name" value="PUTATIVE (AFU_ORTHOLOGUE AFUA_6G14510)-RELATED"/>
    <property type="match status" value="1"/>
</dbReference>
<dbReference type="EMBL" id="HBGN01027481">
    <property type="protein sequence ID" value="CAD9343274.1"/>
    <property type="molecule type" value="Transcribed_RNA"/>
</dbReference>